<evidence type="ECO:0000313" key="1">
    <source>
        <dbReference type="EMBL" id="KAK3765911.1"/>
    </source>
</evidence>
<evidence type="ECO:0000313" key="2">
    <source>
        <dbReference type="Proteomes" id="UP001283361"/>
    </source>
</evidence>
<protein>
    <submittedName>
        <fullName evidence="1">Uncharacterized protein</fullName>
    </submittedName>
</protein>
<keyword evidence="2" id="KW-1185">Reference proteome</keyword>
<proteinExistence type="predicted"/>
<comment type="caution">
    <text evidence="1">The sequence shown here is derived from an EMBL/GenBank/DDBJ whole genome shotgun (WGS) entry which is preliminary data.</text>
</comment>
<accession>A0AAE0ZC12</accession>
<gene>
    <name evidence="1" type="ORF">RRG08_002157</name>
</gene>
<organism evidence="1 2">
    <name type="scientific">Elysia crispata</name>
    <name type="common">lettuce slug</name>
    <dbReference type="NCBI Taxonomy" id="231223"/>
    <lineage>
        <taxon>Eukaryota</taxon>
        <taxon>Metazoa</taxon>
        <taxon>Spiralia</taxon>
        <taxon>Lophotrochozoa</taxon>
        <taxon>Mollusca</taxon>
        <taxon>Gastropoda</taxon>
        <taxon>Heterobranchia</taxon>
        <taxon>Euthyneura</taxon>
        <taxon>Panpulmonata</taxon>
        <taxon>Sacoglossa</taxon>
        <taxon>Placobranchoidea</taxon>
        <taxon>Plakobranchidae</taxon>
        <taxon>Elysia</taxon>
    </lineage>
</organism>
<name>A0AAE0ZC12_9GAST</name>
<sequence length="105" mass="11564">MSACLLNSHVSSLQTRLREEWGILCEGDIHFSVHIVLKRVCVSKGRAVGELGGIGGEGDRYGLWPGRLSEDIGDLFLLSRRRTVGSLWKKELSRLSSVAKPNQSS</sequence>
<dbReference type="EMBL" id="JAWDGP010004263">
    <property type="protein sequence ID" value="KAK3765911.1"/>
    <property type="molecule type" value="Genomic_DNA"/>
</dbReference>
<reference evidence="1" key="1">
    <citation type="journal article" date="2023" name="G3 (Bethesda)">
        <title>A reference genome for the long-term kleptoplast-retaining sea slug Elysia crispata morphotype clarki.</title>
        <authorList>
            <person name="Eastman K.E."/>
            <person name="Pendleton A.L."/>
            <person name="Shaikh M.A."/>
            <person name="Suttiyut T."/>
            <person name="Ogas R."/>
            <person name="Tomko P."/>
            <person name="Gavelis G."/>
            <person name="Widhalm J.R."/>
            <person name="Wisecaver J.H."/>
        </authorList>
    </citation>
    <scope>NUCLEOTIDE SEQUENCE</scope>
    <source>
        <strain evidence="1">ECLA1</strain>
    </source>
</reference>
<dbReference type="AlphaFoldDB" id="A0AAE0ZC12"/>
<dbReference type="Proteomes" id="UP001283361">
    <property type="component" value="Unassembled WGS sequence"/>
</dbReference>